<comment type="subcellular location">
    <subcellularLocation>
        <location evidence="1">Cell membrane</location>
        <topology evidence="1">Multi-pass membrane protein</topology>
    </subcellularLocation>
</comment>
<organism evidence="13 14">
    <name type="scientific">Streptomyces crystallinus</name>
    <dbReference type="NCBI Taxonomy" id="68191"/>
    <lineage>
        <taxon>Bacteria</taxon>
        <taxon>Bacillati</taxon>
        <taxon>Actinomycetota</taxon>
        <taxon>Actinomycetes</taxon>
        <taxon>Kitasatosporales</taxon>
        <taxon>Streptomycetaceae</taxon>
        <taxon>Streptomyces</taxon>
    </lineage>
</organism>
<dbReference type="EMBL" id="BAAACA010000019">
    <property type="protein sequence ID" value="GAA0603390.1"/>
    <property type="molecule type" value="Genomic_DNA"/>
</dbReference>
<comment type="caution">
    <text evidence="13">The sequence shown here is derived from an EMBL/GenBank/DDBJ whole genome shotgun (WGS) entry which is preliminary data.</text>
</comment>
<evidence type="ECO:0000256" key="10">
    <source>
        <dbReference type="ARBA" id="ARBA00023136"/>
    </source>
</evidence>
<sequence>MHAVTLGLAVAGVARLVTGVDTFSGWVLGLLLLGIAVVLRPRFGSLPEAGEEPVLHRADAPRLFDLIDEVAAVVGTRGVDAVVIEADANASVGTYGIRRRRVLRLGLGLWEVLTPAQRVALLGHELGQYAHGDTRHGVVLHNALRSLSLWVYFLAPTPNPSMPERFANYLMAVPRWAVYGVLVLLDQLTLRATQRAEYLADEAAARAGSTEAAVELLDRLLVADAVALELRRESVAAQTKSRASGARDEAERGLWDRLAERIGTVPEREYERLRRASALRGHAVDSTHPPTHLRRRRLAEATVPHPAAVRPTDDRTAAVESELAGARSRVARRVIRDFAG</sequence>
<dbReference type="Gene3D" id="3.30.2010.10">
    <property type="entry name" value="Metalloproteases ('zincins'), catalytic domain"/>
    <property type="match status" value="1"/>
</dbReference>
<evidence type="ECO:0000256" key="11">
    <source>
        <dbReference type="RuleBase" id="RU003983"/>
    </source>
</evidence>
<keyword evidence="8" id="KW-1133">Transmembrane helix</keyword>
<evidence type="ECO:0000256" key="6">
    <source>
        <dbReference type="ARBA" id="ARBA00022801"/>
    </source>
</evidence>
<keyword evidence="7 11" id="KW-0862">Zinc</keyword>
<evidence type="ECO:0000313" key="14">
    <source>
        <dbReference type="Proteomes" id="UP001500668"/>
    </source>
</evidence>
<dbReference type="RefSeq" id="WP_344074723.1">
    <property type="nucleotide sequence ID" value="NZ_BAAACA010000019.1"/>
</dbReference>
<evidence type="ECO:0000256" key="5">
    <source>
        <dbReference type="ARBA" id="ARBA00022723"/>
    </source>
</evidence>
<dbReference type="CDD" id="cd07328">
    <property type="entry name" value="M48_Ste24p_like"/>
    <property type="match status" value="1"/>
</dbReference>
<reference evidence="14" key="1">
    <citation type="journal article" date="2019" name="Int. J. Syst. Evol. Microbiol.">
        <title>The Global Catalogue of Microorganisms (GCM) 10K type strain sequencing project: providing services to taxonomists for standard genome sequencing and annotation.</title>
        <authorList>
            <consortium name="The Broad Institute Genomics Platform"/>
            <consortium name="The Broad Institute Genome Sequencing Center for Infectious Disease"/>
            <person name="Wu L."/>
            <person name="Ma J."/>
        </authorList>
    </citation>
    <scope>NUCLEOTIDE SEQUENCE [LARGE SCALE GENOMIC DNA]</scope>
    <source>
        <strain evidence="14">JCM 5067</strain>
    </source>
</reference>
<evidence type="ECO:0000256" key="9">
    <source>
        <dbReference type="ARBA" id="ARBA00023049"/>
    </source>
</evidence>
<keyword evidence="3 11" id="KW-0645">Protease</keyword>
<evidence type="ECO:0000256" key="4">
    <source>
        <dbReference type="ARBA" id="ARBA00022692"/>
    </source>
</evidence>
<evidence type="ECO:0000256" key="7">
    <source>
        <dbReference type="ARBA" id="ARBA00022833"/>
    </source>
</evidence>
<dbReference type="InterPro" id="IPR050083">
    <property type="entry name" value="HtpX_protease"/>
</dbReference>
<keyword evidence="4" id="KW-0812">Transmembrane</keyword>
<evidence type="ECO:0000259" key="12">
    <source>
        <dbReference type="Pfam" id="PF01435"/>
    </source>
</evidence>
<evidence type="ECO:0000256" key="8">
    <source>
        <dbReference type="ARBA" id="ARBA00022989"/>
    </source>
</evidence>
<dbReference type="Pfam" id="PF01435">
    <property type="entry name" value="Peptidase_M48"/>
    <property type="match status" value="1"/>
</dbReference>
<comment type="similarity">
    <text evidence="11">Belongs to the peptidase M48 family.</text>
</comment>
<keyword evidence="5" id="KW-0479">Metal-binding</keyword>
<evidence type="ECO:0000256" key="1">
    <source>
        <dbReference type="ARBA" id="ARBA00004651"/>
    </source>
</evidence>
<accession>A0ABP3R639</accession>
<dbReference type="PANTHER" id="PTHR43221:SF1">
    <property type="entry name" value="PROTEASE HTPX"/>
    <property type="match status" value="1"/>
</dbReference>
<protein>
    <recommendedName>
        <fullName evidence="12">Peptidase M48 domain-containing protein</fullName>
    </recommendedName>
</protein>
<keyword evidence="14" id="KW-1185">Reference proteome</keyword>
<gene>
    <name evidence="13" type="ORF">GCM10010394_36280</name>
</gene>
<evidence type="ECO:0000256" key="3">
    <source>
        <dbReference type="ARBA" id="ARBA00022670"/>
    </source>
</evidence>
<keyword evidence="9 11" id="KW-0482">Metalloprotease</keyword>
<dbReference type="PANTHER" id="PTHR43221">
    <property type="entry name" value="PROTEASE HTPX"/>
    <property type="match status" value="1"/>
</dbReference>
<name>A0ABP3R639_9ACTN</name>
<dbReference type="Proteomes" id="UP001500668">
    <property type="component" value="Unassembled WGS sequence"/>
</dbReference>
<evidence type="ECO:0000313" key="13">
    <source>
        <dbReference type="EMBL" id="GAA0603390.1"/>
    </source>
</evidence>
<feature type="domain" description="Peptidase M48" evidence="12">
    <location>
        <begin position="61"/>
        <end position="300"/>
    </location>
</feature>
<dbReference type="InterPro" id="IPR001915">
    <property type="entry name" value="Peptidase_M48"/>
</dbReference>
<keyword evidence="6 11" id="KW-0378">Hydrolase</keyword>
<keyword evidence="10" id="KW-0472">Membrane</keyword>
<proteinExistence type="inferred from homology"/>
<comment type="cofactor">
    <cofactor evidence="11">
        <name>Zn(2+)</name>
        <dbReference type="ChEBI" id="CHEBI:29105"/>
    </cofactor>
    <text evidence="11">Binds 1 zinc ion per subunit.</text>
</comment>
<evidence type="ECO:0000256" key="2">
    <source>
        <dbReference type="ARBA" id="ARBA00022475"/>
    </source>
</evidence>
<keyword evidence="2" id="KW-1003">Cell membrane</keyword>